<evidence type="ECO:0008006" key="3">
    <source>
        <dbReference type="Google" id="ProtNLM"/>
    </source>
</evidence>
<evidence type="ECO:0000313" key="1">
    <source>
        <dbReference type="EMBL" id="THF72494.1"/>
    </source>
</evidence>
<dbReference type="EMBL" id="SSOB01000086">
    <property type="protein sequence ID" value="THF72494.1"/>
    <property type="molecule type" value="Genomic_DNA"/>
</dbReference>
<sequence length="256" mass="28948">MRKIGTKYTYDNNGNRESLLETYTSEQVSGFVDPGSNAEVKYLIKKSEYVYSNAGELMKLVEKMENVAGEEVLEKTTAYLYDGNGNEIRQQISYLRSHTRDRRQVTGADPYGEEMSGDLNTLLEKVSNTFDGFNRLKKTERVKSGDRNTVEYTYDGDDLRTQKIARSSGDDYAIHVTNYVYDRQYVILETDASDEVAVRYVHGLNYIARIDGDIYKVPFENAGVGGGRLDNGQPLNYVEIVVMEGTNKLLTGYPVP</sequence>
<evidence type="ECO:0000313" key="2">
    <source>
        <dbReference type="Proteomes" id="UP000310636"/>
    </source>
</evidence>
<gene>
    <name evidence="1" type="ORF">E6C55_32955</name>
</gene>
<dbReference type="AlphaFoldDB" id="A0A4S4BEF7"/>
<dbReference type="Proteomes" id="UP000310636">
    <property type="component" value="Unassembled WGS sequence"/>
</dbReference>
<organism evidence="1 2">
    <name type="scientific">Cohnella fermenti</name>
    <dbReference type="NCBI Taxonomy" id="2565925"/>
    <lineage>
        <taxon>Bacteria</taxon>
        <taxon>Bacillati</taxon>
        <taxon>Bacillota</taxon>
        <taxon>Bacilli</taxon>
        <taxon>Bacillales</taxon>
        <taxon>Paenibacillaceae</taxon>
        <taxon>Cohnella</taxon>
    </lineage>
</organism>
<dbReference type="RefSeq" id="WP_136374081.1">
    <property type="nucleotide sequence ID" value="NZ_SSOB01000086.1"/>
</dbReference>
<dbReference type="Gene3D" id="2.180.10.10">
    <property type="entry name" value="RHS repeat-associated core"/>
    <property type="match status" value="1"/>
</dbReference>
<proteinExistence type="predicted"/>
<comment type="caution">
    <text evidence="1">The sequence shown here is derived from an EMBL/GenBank/DDBJ whole genome shotgun (WGS) entry which is preliminary data.</text>
</comment>
<keyword evidence="2" id="KW-1185">Reference proteome</keyword>
<accession>A0A4S4BEF7</accession>
<reference evidence="1 2" key="1">
    <citation type="submission" date="2019-04" db="EMBL/GenBank/DDBJ databases">
        <title>Cohnella sp. nov. isolated from preserved vegetables.</title>
        <authorList>
            <person name="Lin S.-Y."/>
            <person name="Hung M.-H."/>
            <person name="Young C.-C."/>
        </authorList>
    </citation>
    <scope>NUCLEOTIDE SEQUENCE [LARGE SCALE GENOMIC DNA]</scope>
    <source>
        <strain evidence="1 2">CC-MHH1044</strain>
    </source>
</reference>
<dbReference type="OrthoDB" id="41445at2"/>
<protein>
    <recommendedName>
        <fullName evidence="3">YD repeat-containing protein</fullName>
    </recommendedName>
</protein>
<name>A0A4S4BEF7_9BACL</name>